<dbReference type="Gene3D" id="3.90.220.20">
    <property type="entry name" value="DNA methylase specificity domains"/>
    <property type="match status" value="2"/>
</dbReference>
<feature type="domain" description="Type I restriction modification DNA specificity" evidence="4">
    <location>
        <begin position="268"/>
        <end position="416"/>
    </location>
</feature>
<evidence type="ECO:0000313" key="5">
    <source>
        <dbReference type="EMBL" id="MDL4840342.1"/>
    </source>
</evidence>
<dbReference type="EMBL" id="JASTZU010000027">
    <property type="protein sequence ID" value="MDL4840342.1"/>
    <property type="molecule type" value="Genomic_DNA"/>
</dbReference>
<dbReference type="SUPFAM" id="SSF116734">
    <property type="entry name" value="DNA methylase specificity domain"/>
    <property type="match status" value="2"/>
</dbReference>
<evidence type="ECO:0000256" key="2">
    <source>
        <dbReference type="ARBA" id="ARBA00022747"/>
    </source>
</evidence>
<evidence type="ECO:0000259" key="4">
    <source>
        <dbReference type="Pfam" id="PF01420"/>
    </source>
</evidence>
<keyword evidence="6" id="KW-1185">Reference proteome</keyword>
<dbReference type="InterPro" id="IPR052021">
    <property type="entry name" value="Type-I_RS_S_subunit"/>
</dbReference>
<accession>A0ABT7L3A0</accession>
<dbReference type="EC" id="3.1.21.-" evidence="5"/>
<organism evidence="5 6">
    <name type="scientific">Aquibacillus rhizosphaerae</name>
    <dbReference type="NCBI Taxonomy" id="3051431"/>
    <lineage>
        <taxon>Bacteria</taxon>
        <taxon>Bacillati</taxon>
        <taxon>Bacillota</taxon>
        <taxon>Bacilli</taxon>
        <taxon>Bacillales</taxon>
        <taxon>Bacillaceae</taxon>
        <taxon>Aquibacillus</taxon>
    </lineage>
</organism>
<reference evidence="5 6" key="1">
    <citation type="submission" date="2023-06" db="EMBL/GenBank/DDBJ databases">
        <title>Aquibacillus rhizosphaerae LR5S19.</title>
        <authorList>
            <person name="Sun J.-Q."/>
        </authorList>
    </citation>
    <scope>NUCLEOTIDE SEQUENCE [LARGE SCALE GENOMIC DNA]</scope>
    <source>
        <strain evidence="5 6">LR5S19</strain>
    </source>
</reference>
<dbReference type="GO" id="GO:0016787">
    <property type="term" value="F:hydrolase activity"/>
    <property type="evidence" value="ECO:0007669"/>
    <property type="project" value="UniProtKB-KW"/>
</dbReference>
<sequence>MEKVKNSTAYKGSGIEWLGNVPTNWSIKKIKYIAKIIDGDRGTEYPNDKNLVNEGIPFLSGENLNERGLTFNKVRYITEEKFSRLRQGKLKNGDLIVSVRGTIGSAGLFVISKYKTAFINAQMMIIRPKQCLLLPRYLFYYTRTKAWFNCLDFFAYGTAQKQLSNKVLSNIEIAIPSIENQREIVKFLDEKTSKIDLLITDKEKLIELLEEKRQAIITEAVTKGLNPDMKMKNSGVDWIGEIPEHWEKNKVKYSTYVKGRIGWQGLRSDEFIDEGPYLVTGTDFVNGLVNWNTCYHISEERFNEAPAIQLKENDLLITKDGTIGKVATVKNKPEKAILNSGIFVTRCSNEKYLTEYMYWVLSSNIFDRYIKYMETGSTIKHLYQETFVNFTYPLPGIDEQKAIVKYLNEITNDIDFVISDTRSQIEKVKEYRQSLIYEAVTGKIDLRNYKGEEV</sequence>
<evidence type="ECO:0000313" key="6">
    <source>
        <dbReference type="Proteomes" id="UP001235343"/>
    </source>
</evidence>
<keyword evidence="5" id="KW-0255">Endonuclease</keyword>
<dbReference type="GO" id="GO:0004519">
    <property type="term" value="F:endonuclease activity"/>
    <property type="evidence" value="ECO:0007669"/>
    <property type="project" value="UniProtKB-KW"/>
</dbReference>
<dbReference type="Pfam" id="PF01420">
    <property type="entry name" value="Methylase_S"/>
    <property type="match status" value="2"/>
</dbReference>
<dbReference type="PANTHER" id="PTHR30408">
    <property type="entry name" value="TYPE-1 RESTRICTION ENZYME ECOKI SPECIFICITY PROTEIN"/>
    <property type="match status" value="1"/>
</dbReference>
<dbReference type="InterPro" id="IPR000055">
    <property type="entry name" value="Restrct_endonuc_typeI_TRD"/>
</dbReference>
<dbReference type="InterPro" id="IPR044946">
    <property type="entry name" value="Restrct_endonuc_typeI_TRD_sf"/>
</dbReference>
<comment type="caution">
    <text evidence="5">The sequence shown here is derived from an EMBL/GenBank/DDBJ whole genome shotgun (WGS) entry which is preliminary data.</text>
</comment>
<keyword evidence="5" id="KW-0378">Hydrolase</keyword>
<dbReference type="Proteomes" id="UP001235343">
    <property type="component" value="Unassembled WGS sequence"/>
</dbReference>
<evidence type="ECO:0000256" key="1">
    <source>
        <dbReference type="ARBA" id="ARBA00010923"/>
    </source>
</evidence>
<protein>
    <submittedName>
        <fullName evidence="5">Restriction endonuclease subunit S</fullName>
        <ecNumber evidence="5">3.1.21.-</ecNumber>
    </submittedName>
</protein>
<keyword evidence="5" id="KW-0540">Nuclease</keyword>
<dbReference type="Gene3D" id="1.10.287.1120">
    <property type="entry name" value="Bipartite methylase S protein"/>
    <property type="match status" value="1"/>
</dbReference>
<keyword evidence="2" id="KW-0680">Restriction system</keyword>
<feature type="domain" description="Type I restriction modification DNA specificity" evidence="4">
    <location>
        <begin position="22"/>
        <end position="203"/>
    </location>
</feature>
<evidence type="ECO:0000256" key="3">
    <source>
        <dbReference type="ARBA" id="ARBA00023125"/>
    </source>
</evidence>
<proteinExistence type="inferred from homology"/>
<gene>
    <name evidence="5" type="ORF">QQS35_07785</name>
</gene>
<name>A0ABT7L3A0_9BACI</name>
<comment type="similarity">
    <text evidence="1">Belongs to the type-I restriction system S methylase family.</text>
</comment>
<keyword evidence="3" id="KW-0238">DNA-binding</keyword>
<dbReference type="RefSeq" id="WP_285931369.1">
    <property type="nucleotide sequence ID" value="NZ_JASTZU010000027.1"/>
</dbReference>
<dbReference type="PANTHER" id="PTHR30408:SF12">
    <property type="entry name" value="TYPE I RESTRICTION ENZYME MJAVIII SPECIFICITY SUBUNIT"/>
    <property type="match status" value="1"/>
</dbReference>